<name>A0ABV0QHV8_9TELE</name>
<sequence>MGRVLAELISEFNLSKITTHSALLDLEKLPEFNSSKSSRFTLQRSRTKKCLWTIILDACYISVRLIEEQGEELSVDRLSKDLKSLTKQTKATNHREVMKLLRLVLSGLQVPIDEF</sequence>
<organism evidence="1 2">
    <name type="scientific">Xenoophorus captivus</name>
    <dbReference type="NCBI Taxonomy" id="1517983"/>
    <lineage>
        <taxon>Eukaryota</taxon>
        <taxon>Metazoa</taxon>
        <taxon>Chordata</taxon>
        <taxon>Craniata</taxon>
        <taxon>Vertebrata</taxon>
        <taxon>Euteleostomi</taxon>
        <taxon>Actinopterygii</taxon>
        <taxon>Neopterygii</taxon>
        <taxon>Teleostei</taxon>
        <taxon>Neoteleostei</taxon>
        <taxon>Acanthomorphata</taxon>
        <taxon>Ovalentaria</taxon>
        <taxon>Atherinomorphae</taxon>
        <taxon>Cyprinodontiformes</taxon>
        <taxon>Goodeidae</taxon>
        <taxon>Xenoophorus</taxon>
    </lineage>
</organism>
<accession>A0ABV0QHV8</accession>
<dbReference type="EMBL" id="JAHRIN010010971">
    <property type="protein sequence ID" value="MEQ2195394.1"/>
    <property type="molecule type" value="Genomic_DNA"/>
</dbReference>
<proteinExistence type="predicted"/>
<reference evidence="1 2" key="1">
    <citation type="submission" date="2021-06" db="EMBL/GenBank/DDBJ databases">
        <authorList>
            <person name="Palmer J.M."/>
        </authorList>
    </citation>
    <scope>NUCLEOTIDE SEQUENCE [LARGE SCALE GENOMIC DNA]</scope>
    <source>
        <strain evidence="1 2">XC_2019</strain>
        <tissue evidence="1">Muscle</tissue>
    </source>
</reference>
<keyword evidence="2" id="KW-1185">Reference proteome</keyword>
<comment type="caution">
    <text evidence="1">The sequence shown here is derived from an EMBL/GenBank/DDBJ whole genome shotgun (WGS) entry which is preliminary data.</text>
</comment>
<dbReference type="Proteomes" id="UP001434883">
    <property type="component" value="Unassembled WGS sequence"/>
</dbReference>
<evidence type="ECO:0000313" key="2">
    <source>
        <dbReference type="Proteomes" id="UP001434883"/>
    </source>
</evidence>
<protein>
    <submittedName>
        <fullName evidence="1">Uncharacterized protein</fullName>
    </submittedName>
</protein>
<evidence type="ECO:0000313" key="1">
    <source>
        <dbReference type="EMBL" id="MEQ2195394.1"/>
    </source>
</evidence>
<gene>
    <name evidence="1" type="ORF">XENOCAPTIV_012120</name>
</gene>